<keyword evidence="1" id="KW-0560">Oxidoreductase</keyword>
<keyword evidence="2" id="KW-1185">Reference proteome</keyword>
<sequence>MPAHAVVLGAGMAGLLAARVLSETFDRVTVLDRDTLPDGAEPRRGVPQGPFPHALLPRGRQILDDLFPDLVDGLLRDGATEGSVERFRFLLAGTRFARFSEGGSLLAGRPLLEAHVRAAVGALPGVTILDRRTVLGLVADRGRITGVQVDPGGTVAADLVVDASGRTSRTDVWLEDLGFPVSPGESVRVEVAYTCGRFRLRDDALDGDHVVLVSGVPGNSRSGAVFPVEGGEHLVSLSGTFGEHAPTELDGFHRYAATLPFPDIADALGGAELREPLRTMRFVENRRRRPDTVDGPRGLLLVGDALCSVNPVYGQGMTMAALQAEELRRILARNPDPHPRGTHRRLMRATAAGWDNAVGADSVDPRVEVHHGRADRLIGRWVARVQRAAGTDPVVARAFIQVTGLVDPPQTLLRPGFVVRVLRATRRDGAPRVTAPPMVSTGSGT</sequence>
<dbReference type="Gene3D" id="3.50.50.60">
    <property type="entry name" value="FAD/NAD(P)-binding domain"/>
    <property type="match status" value="1"/>
</dbReference>
<accession>A0A511DJE4</accession>
<evidence type="ECO:0000313" key="1">
    <source>
        <dbReference type="EMBL" id="GEL24929.1"/>
    </source>
</evidence>
<organism evidence="1 2">
    <name type="scientific">Pseudonocardia sulfidoxydans NBRC 16205</name>
    <dbReference type="NCBI Taxonomy" id="1223511"/>
    <lineage>
        <taxon>Bacteria</taxon>
        <taxon>Bacillati</taxon>
        <taxon>Actinomycetota</taxon>
        <taxon>Actinomycetes</taxon>
        <taxon>Pseudonocardiales</taxon>
        <taxon>Pseudonocardiaceae</taxon>
        <taxon>Pseudonocardia</taxon>
    </lineage>
</organism>
<keyword evidence="1" id="KW-0503">Monooxygenase</keyword>
<dbReference type="GO" id="GO:0004497">
    <property type="term" value="F:monooxygenase activity"/>
    <property type="evidence" value="ECO:0007669"/>
    <property type="project" value="UniProtKB-KW"/>
</dbReference>
<dbReference type="SUPFAM" id="SSF51905">
    <property type="entry name" value="FAD/NAD(P)-binding domain"/>
    <property type="match status" value="1"/>
</dbReference>
<comment type="caution">
    <text evidence="1">The sequence shown here is derived from an EMBL/GenBank/DDBJ whole genome shotgun (WGS) entry which is preliminary data.</text>
</comment>
<dbReference type="EMBL" id="BJVJ01000042">
    <property type="protein sequence ID" value="GEL24929.1"/>
    <property type="molecule type" value="Genomic_DNA"/>
</dbReference>
<dbReference type="Proteomes" id="UP000321685">
    <property type="component" value="Unassembled WGS sequence"/>
</dbReference>
<dbReference type="PANTHER" id="PTHR43422">
    <property type="entry name" value="THIAMINE THIAZOLE SYNTHASE"/>
    <property type="match status" value="1"/>
</dbReference>
<dbReference type="InterPro" id="IPR036188">
    <property type="entry name" value="FAD/NAD-bd_sf"/>
</dbReference>
<protein>
    <submittedName>
        <fullName evidence="1">FAD-binding monooxygenase</fullName>
    </submittedName>
</protein>
<dbReference type="OrthoDB" id="9790035at2"/>
<reference evidence="1 2" key="1">
    <citation type="submission" date="2019-07" db="EMBL/GenBank/DDBJ databases">
        <title>Whole genome shotgun sequence of Pseudonocardia sulfidoxydans NBRC 16205.</title>
        <authorList>
            <person name="Hosoyama A."/>
            <person name="Uohara A."/>
            <person name="Ohji S."/>
            <person name="Ichikawa N."/>
        </authorList>
    </citation>
    <scope>NUCLEOTIDE SEQUENCE [LARGE SCALE GENOMIC DNA]</scope>
    <source>
        <strain evidence="1 2">NBRC 16205</strain>
    </source>
</reference>
<evidence type="ECO:0000313" key="2">
    <source>
        <dbReference type="Proteomes" id="UP000321685"/>
    </source>
</evidence>
<dbReference type="PANTHER" id="PTHR43422:SF3">
    <property type="entry name" value="THIAMINE THIAZOLE SYNTHASE"/>
    <property type="match status" value="1"/>
</dbReference>
<name>A0A511DJE4_9PSEU</name>
<gene>
    <name evidence="1" type="ORF">PSU4_38830</name>
</gene>
<dbReference type="AlphaFoldDB" id="A0A511DJE4"/>
<dbReference type="RefSeq" id="WP_147110278.1">
    <property type="nucleotide sequence ID" value="NZ_BJVJ01000042.1"/>
</dbReference>
<proteinExistence type="predicted"/>